<dbReference type="Gene3D" id="3.20.20.140">
    <property type="entry name" value="Metal-dependent hydrolases"/>
    <property type="match status" value="1"/>
</dbReference>
<comment type="function">
    <text evidence="8">Catalyzes the hydrolytic deamination of guanine, producing xanthine and ammonia.</text>
</comment>
<sequence>MTHSLRNRFLLASGFHAPVCGEAEAFRNRLIELDGDGRIMATWEDGTADHARLVAEAEQSGRLTRLPEGQFLLPGFVDLHIHAPQYPQLGTALDQPLDVWLKTYTFPLEARYRDEAFAARAYAMLVEDLIANGTTTALYFGTIHPGANRLLADICLEKGQRALIGKVAMDHKDLCPDDYRDASVDAALKGTQDLIDYITHHPDNGEGRVKPVITPRFIPACTDDLLHELGAMAADTCCHIQTHASEGDWEHNHVLDRHGMSDTESLDRFGLLREHTVLAHGNFISLDDMEKIALRKAAVAHCPLSNAYFADAIFPLAQALEKGVRVGLGTDISAGPSASLANSLRSALWSGRLLESGTDPALAAGERSARAGQRVDVPTAFHVATAGGARALGLPVGTFEPGKIFDAILVDPEAAGAPIRLWPELYSGDDEILEKLIYGVTRANISRVWIGGELCSGAAL</sequence>
<keyword evidence="6 8" id="KW-0862">Zinc</keyword>
<dbReference type="InterPro" id="IPR011059">
    <property type="entry name" value="Metal-dep_hydrolase_composite"/>
</dbReference>
<comment type="pathway">
    <text evidence="1 8">Purine metabolism; guanine degradation; xanthine from guanine: step 1/1.</text>
</comment>
<keyword evidence="11" id="KW-1185">Reference proteome</keyword>
<dbReference type="SUPFAM" id="SSF51556">
    <property type="entry name" value="Metallo-dependent hydrolases"/>
    <property type="match status" value="1"/>
</dbReference>
<proteinExistence type="inferred from homology"/>
<keyword evidence="5 8" id="KW-0378">Hydrolase</keyword>
<dbReference type="Pfam" id="PF01979">
    <property type="entry name" value="Amidohydro_1"/>
    <property type="match status" value="1"/>
</dbReference>
<name>A0ABW4JZG5_9HYPH</name>
<dbReference type="EMBL" id="JBHUFA010000004">
    <property type="protein sequence ID" value="MFD1696098.1"/>
    <property type="molecule type" value="Genomic_DNA"/>
</dbReference>
<organism evidence="10 11">
    <name type="scientific">Roseibium aestuarii</name>
    <dbReference type="NCBI Taxonomy" id="2600299"/>
    <lineage>
        <taxon>Bacteria</taxon>
        <taxon>Pseudomonadati</taxon>
        <taxon>Pseudomonadota</taxon>
        <taxon>Alphaproteobacteria</taxon>
        <taxon>Hyphomicrobiales</taxon>
        <taxon>Stappiaceae</taxon>
        <taxon>Roseibium</taxon>
    </lineage>
</organism>
<gene>
    <name evidence="10" type="primary">guaD</name>
    <name evidence="10" type="ORF">ACFSC7_11275</name>
</gene>
<evidence type="ECO:0000256" key="2">
    <source>
        <dbReference type="ARBA" id="ARBA00006745"/>
    </source>
</evidence>
<dbReference type="PANTHER" id="PTHR11271">
    <property type="entry name" value="GUANINE DEAMINASE"/>
    <property type="match status" value="1"/>
</dbReference>
<comment type="caution">
    <text evidence="10">The sequence shown here is derived from an EMBL/GenBank/DDBJ whole genome shotgun (WGS) entry which is preliminary data.</text>
</comment>
<feature type="domain" description="Amidohydrolase-related" evidence="9">
    <location>
        <begin position="71"/>
        <end position="454"/>
    </location>
</feature>
<dbReference type="NCBIfam" id="TIGR02967">
    <property type="entry name" value="guan_deamin"/>
    <property type="match status" value="1"/>
</dbReference>
<dbReference type="Proteomes" id="UP001597327">
    <property type="component" value="Unassembled WGS sequence"/>
</dbReference>
<evidence type="ECO:0000256" key="3">
    <source>
        <dbReference type="ARBA" id="ARBA00012781"/>
    </source>
</evidence>
<dbReference type="GO" id="GO:0008892">
    <property type="term" value="F:guanine deaminase activity"/>
    <property type="evidence" value="ECO:0007669"/>
    <property type="project" value="UniProtKB-EC"/>
</dbReference>
<accession>A0ABW4JZG5</accession>
<evidence type="ECO:0000256" key="4">
    <source>
        <dbReference type="ARBA" id="ARBA00022723"/>
    </source>
</evidence>
<dbReference type="InterPro" id="IPR006680">
    <property type="entry name" value="Amidohydro-rel"/>
</dbReference>
<dbReference type="EC" id="3.5.4.3" evidence="3 7"/>
<evidence type="ECO:0000256" key="7">
    <source>
        <dbReference type="NCBIfam" id="TIGR02967"/>
    </source>
</evidence>
<dbReference type="SUPFAM" id="SSF51338">
    <property type="entry name" value="Composite domain of metallo-dependent hydrolases"/>
    <property type="match status" value="1"/>
</dbReference>
<dbReference type="RefSeq" id="WP_149892995.1">
    <property type="nucleotide sequence ID" value="NZ_JBHUFA010000004.1"/>
</dbReference>
<dbReference type="InterPro" id="IPR014311">
    <property type="entry name" value="Guanine_deaminase"/>
</dbReference>
<evidence type="ECO:0000259" key="9">
    <source>
        <dbReference type="Pfam" id="PF01979"/>
    </source>
</evidence>
<evidence type="ECO:0000313" key="10">
    <source>
        <dbReference type="EMBL" id="MFD1696098.1"/>
    </source>
</evidence>
<dbReference type="InterPro" id="IPR032466">
    <property type="entry name" value="Metal_Hydrolase"/>
</dbReference>
<comment type="cofactor">
    <cofactor evidence="8">
        <name>Zn(2+)</name>
        <dbReference type="ChEBI" id="CHEBI:29105"/>
    </cofactor>
    <text evidence="8">Binds 1 zinc ion per subunit.</text>
</comment>
<reference evidence="11" key="1">
    <citation type="journal article" date="2019" name="Int. J. Syst. Evol. Microbiol.">
        <title>The Global Catalogue of Microorganisms (GCM) 10K type strain sequencing project: providing services to taxonomists for standard genome sequencing and annotation.</title>
        <authorList>
            <consortium name="The Broad Institute Genomics Platform"/>
            <consortium name="The Broad Institute Genome Sequencing Center for Infectious Disease"/>
            <person name="Wu L."/>
            <person name="Ma J."/>
        </authorList>
    </citation>
    <scope>NUCLEOTIDE SEQUENCE [LARGE SCALE GENOMIC DNA]</scope>
    <source>
        <strain evidence="11">JCM 3369</strain>
    </source>
</reference>
<protein>
    <recommendedName>
        <fullName evidence="3 7">Guanine deaminase</fullName>
        <shortName evidence="8">Guanase</shortName>
        <ecNumber evidence="3 7">3.5.4.3</ecNumber>
    </recommendedName>
    <alternativeName>
        <fullName evidence="8">Guanine aminohydrolase</fullName>
    </alternativeName>
</protein>
<dbReference type="PANTHER" id="PTHR11271:SF6">
    <property type="entry name" value="GUANINE DEAMINASE"/>
    <property type="match status" value="1"/>
</dbReference>
<evidence type="ECO:0000256" key="8">
    <source>
        <dbReference type="RuleBase" id="RU366009"/>
    </source>
</evidence>
<evidence type="ECO:0000256" key="6">
    <source>
        <dbReference type="ARBA" id="ARBA00022833"/>
    </source>
</evidence>
<keyword evidence="4 8" id="KW-0479">Metal-binding</keyword>
<evidence type="ECO:0000313" key="11">
    <source>
        <dbReference type="Proteomes" id="UP001597327"/>
    </source>
</evidence>
<dbReference type="InterPro" id="IPR051607">
    <property type="entry name" value="Metallo-dep_hydrolases"/>
</dbReference>
<dbReference type="Gene3D" id="2.30.40.10">
    <property type="entry name" value="Urease, subunit C, domain 1"/>
    <property type="match status" value="1"/>
</dbReference>
<comment type="similarity">
    <text evidence="2 8">Belongs to the metallo-dependent hydrolases superfamily. ATZ/TRZ family.</text>
</comment>
<evidence type="ECO:0000256" key="5">
    <source>
        <dbReference type="ARBA" id="ARBA00022801"/>
    </source>
</evidence>
<evidence type="ECO:0000256" key="1">
    <source>
        <dbReference type="ARBA" id="ARBA00004984"/>
    </source>
</evidence>
<comment type="catalytic activity">
    <reaction evidence="8">
        <text>guanine + H2O + H(+) = xanthine + NH4(+)</text>
        <dbReference type="Rhea" id="RHEA:14665"/>
        <dbReference type="ChEBI" id="CHEBI:15377"/>
        <dbReference type="ChEBI" id="CHEBI:15378"/>
        <dbReference type="ChEBI" id="CHEBI:16235"/>
        <dbReference type="ChEBI" id="CHEBI:17712"/>
        <dbReference type="ChEBI" id="CHEBI:28938"/>
        <dbReference type="EC" id="3.5.4.3"/>
    </reaction>
</comment>